<dbReference type="GO" id="GO:0003729">
    <property type="term" value="F:mRNA binding"/>
    <property type="evidence" value="ECO:0007669"/>
    <property type="project" value="TreeGrafter"/>
</dbReference>
<evidence type="ECO:0000259" key="5">
    <source>
        <dbReference type="Pfam" id="PF08144"/>
    </source>
</evidence>
<dbReference type="SMART" id="SM00025">
    <property type="entry name" value="Pumilio"/>
    <property type="match status" value="3"/>
</dbReference>
<organism evidence="6 7">
    <name type="scientific">Gambusia affinis</name>
    <name type="common">Western mosquitofish</name>
    <name type="synonym">Heterandria affinis</name>
    <dbReference type="NCBI Taxonomy" id="33528"/>
    <lineage>
        <taxon>Eukaryota</taxon>
        <taxon>Metazoa</taxon>
        <taxon>Chordata</taxon>
        <taxon>Craniata</taxon>
        <taxon>Vertebrata</taxon>
        <taxon>Euteleostomi</taxon>
        <taxon>Actinopterygii</taxon>
        <taxon>Neopterygii</taxon>
        <taxon>Teleostei</taxon>
        <taxon>Neoteleostei</taxon>
        <taxon>Acanthomorphata</taxon>
        <taxon>Ovalentaria</taxon>
        <taxon>Atherinomorphae</taxon>
        <taxon>Cyprinodontiformes</taxon>
        <taxon>Poeciliidae</taxon>
        <taxon>Poeciliinae</taxon>
        <taxon>Gambusia</taxon>
    </lineage>
</organism>
<dbReference type="FunFam" id="1.25.10.10:FF:001092">
    <property type="entry name" value="Pumilio RNA-binding family member 3"/>
    <property type="match status" value="1"/>
</dbReference>
<dbReference type="AlphaFoldDB" id="A0A315UZS7"/>
<dbReference type="Gene3D" id="1.25.10.10">
    <property type="entry name" value="Leucine-rich Repeat Variant"/>
    <property type="match status" value="1"/>
</dbReference>
<feature type="compositionally biased region" description="Polar residues" evidence="3">
    <location>
        <begin position="267"/>
        <end position="281"/>
    </location>
</feature>
<evidence type="ECO:0000256" key="1">
    <source>
        <dbReference type="ARBA" id="ARBA00022737"/>
    </source>
</evidence>
<feature type="compositionally biased region" description="Basic and acidic residues" evidence="3">
    <location>
        <begin position="768"/>
        <end position="782"/>
    </location>
</feature>
<protein>
    <recommendedName>
        <fullName evidence="5">CPL domain-containing protein</fullName>
    </recommendedName>
</protein>
<keyword evidence="4" id="KW-0812">Transmembrane</keyword>
<keyword evidence="2" id="KW-0694">RNA-binding</keyword>
<feature type="region of interest" description="Disordered" evidence="3">
    <location>
        <begin position="253"/>
        <end position="299"/>
    </location>
</feature>
<dbReference type="GO" id="GO:0006417">
    <property type="term" value="P:regulation of translation"/>
    <property type="evidence" value="ECO:0007669"/>
    <property type="project" value="TreeGrafter"/>
</dbReference>
<evidence type="ECO:0000256" key="3">
    <source>
        <dbReference type="SAM" id="MobiDB-lite"/>
    </source>
</evidence>
<name>A0A315UZS7_GAMAF</name>
<feature type="transmembrane region" description="Helical" evidence="4">
    <location>
        <begin position="202"/>
        <end position="222"/>
    </location>
</feature>
<feature type="region of interest" description="Disordered" evidence="3">
    <location>
        <begin position="832"/>
        <end position="858"/>
    </location>
</feature>
<evidence type="ECO:0000313" key="7">
    <source>
        <dbReference type="Proteomes" id="UP000250572"/>
    </source>
</evidence>
<keyword evidence="4" id="KW-1133">Transmembrane helix</keyword>
<feature type="domain" description="CPL" evidence="5">
    <location>
        <begin position="486"/>
        <end position="624"/>
    </location>
</feature>
<reference evidence="6 7" key="1">
    <citation type="journal article" date="2018" name="G3 (Bethesda)">
        <title>A High-Quality Reference Genome for the Invasive Mosquitofish Gambusia affinis Using a Chicago Library.</title>
        <authorList>
            <person name="Hoffberg S.L."/>
            <person name="Troendle N.J."/>
            <person name="Glenn T.C."/>
            <person name="Mahmud O."/>
            <person name="Louha S."/>
            <person name="Chalopin D."/>
            <person name="Bennetzen J.L."/>
            <person name="Mauricio R."/>
        </authorList>
    </citation>
    <scope>NUCLEOTIDE SEQUENCE [LARGE SCALE GENOMIC DNA]</scope>
    <source>
        <strain evidence="6">NE01/NJP1002.9</strain>
        <tissue evidence="6">Muscle</tissue>
    </source>
</reference>
<evidence type="ECO:0000256" key="4">
    <source>
        <dbReference type="SAM" id="Phobius"/>
    </source>
</evidence>
<dbReference type="InterPro" id="IPR012959">
    <property type="entry name" value="CPL_dom"/>
</dbReference>
<dbReference type="PANTHER" id="PTHR13389:SF0">
    <property type="entry name" value="PUMILIO HOMOLOG 3"/>
    <property type="match status" value="1"/>
</dbReference>
<keyword evidence="4" id="KW-0472">Membrane</keyword>
<comment type="caution">
    <text evidence="6">The sequence shown here is derived from an EMBL/GenBank/DDBJ whole genome shotgun (WGS) entry which is preliminary data.</text>
</comment>
<dbReference type="InterPro" id="IPR011989">
    <property type="entry name" value="ARM-like"/>
</dbReference>
<dbReference type="GO" id="GO:0005730">
    <property type="term" value="C:nucleolus"/>
    <property type="evidence" value="ECO:0007669"/>
    <property type="project" value="TreeGrafter"/>
</dbReference>
<evidence type="ECO:0000256" key="2">
    <source>
        <dbReference type="ARBA" id="ARBA00022884"/>
    </source>
</evidence>
<feature type="transmembrane region" description="Helical" evidence="4">
    <location>
        <begin position="141"/>
        <end position="160"/>
    </location>
</feature>
<evidence type="ECO:0000313" key="6">
    <source>
        <dbReference type="EMBL" id="PWA16167.1"/>
    </source>
</evidence>
<dbReference type="STRING" id="33528.ENSGAFP00000002911"/>
<gene>
    <name evidence="6" type="ORF">CCH79_00020619</name>
</gene>
<keyword evidence="7" id="KW-1185">Reference proteome</keyword>
<dbReference type="SUPFAM" id="SSF48371">
    <property type="entry name" value="ARM repeat"/>
    <property type="match status" value="1"/>
</dbReference>
<accession>A0A315UZS7</accession>
<dbReference type="InterPro" id="IPR001313">
    <property type="entry name" value="Pumilio_RNA-bd_rpt"/>
</dbReference>
<dbReference type="PANTHER" id="PTHR13389">
    <property type="entry name" value="PUMILIO HOMOLOG 3"/>
    <property type="match status" value="1"/>
</dbReference>
<dbReference type="InterPro" id="IPR016024">
    <property type="entry name" value="ARM-type_fold"/>
</dbReference>
<dbReference type="Pfam" id="PF08144">
    <property type="entry name" value="CPL"/>
    <property type="match status" value="1"/>
</dbReference>
<dbReference type="EMBL" id="NHOQ01002487">
    <property type="protein sequence ID" value="PWA16167.1"/>
    <property type="molecule type" value="Genomic_DNA"/>
</dbReference>
<sequence length="1029" mass="112324">MAATISLFLRGEENQKKKKNLVRTRGRTERSNPTHPYISSFFTTCFPYGDLDMSRMLSAEDELQRVRTGAYLSALQTPQIAASGSRTECNTAGLGPSRGRTPSAGSGASSHQNKRLMMSNISFLSACCRLFFRSLFFCSRFFSSSSVVGGFLPLFSLFAGGPDRRRKHNSNDVVQQKHNNKDVNSPPPPAGRFLFSALEKSGFLPSFGFPGLLFFSVFLYGLKGFLAPGLPPNLVPTESGTSRQGQARMNEIMSDGGASPVKAGGQAENTSSSTQQRTEGSNADVPQVPPEPSETLSTDLCEDTFYNYEELYSRPTVTPDSEIPENLLIFSYPHPSFELNTIEKVLAANPEKLENIMEETKQAIVPLAQKEQVIRHSVVHKVFLDFFQFAPEKQRSEMIEAIRESVVYMAHTHDGARVAMHCLWHGTAKDRKVIIKTMKTYMVKFATGEFGHMVLLAIFDCVDDTKLVKQTVLSELLSALPDVLGNKHGKKVLLYLLRPRDPTHMLPDIVKQLEQGDGNAHSKKDMATRRRELLEAVSPALLDHLCLNAGAMVTAKAASVTVRDILSSACGDLRPAMTAVAQLANQELVPGGVKGQLHLAEHPAGHLVLKWLIEQDAMLAENGREECFGRILVDTVGTETMKSWVKVNRGAMVLCSLLKSCDRTVAAEVKAALTAIIPELQRIRNHKGAEILLQNLNNSVPALHSVVVGDLQPSPSKLLRLSDVIAAVCEALGGPLDEADLPPRPADHGELVGLELGVVVGELVVEDGDGHPVQDDAERDAGEGEDAAQVGFREHVAVSHRGDAHLHQQTGGDTSCSTLYTMAENMKIPMAMKSSRQPTCSDTARRESPTTTEPVLIRTSFGPGPAACSVECCYLADTCDSLDVAGVAVDVLVLEALQQHLQVVRQDGDQVHRVQDAAQEALQVRRGDQPQQVLQGEEGDAERLDALAVEPSAGLARRRLQQVRTTEPFPSGFKYRTLYCISSTVLSVMATRETSTKKEEATPISLAVMEENGFSVRFQIILRVGPKVM</sequence>
<dbReference type="Proteomes" id="UP000250572">
    <property type="component" value="Unassembled WGS sequence"/>
</dbReference>
<feature type="region of interest" description="Disordered" evidence="3">
    <location>
        <begin position="83"/>
        <end position="111"/>
    </location>
</feature>
<dbReference type="InterPro" id="IPR040059">
    <property type="entry name" value="PUM3"/>
</dbReference>
<proteinExistence type="predicted"/>
<feature type="region of interest" description="Disordered" evidence="3">
    <location>
        <begin position="767"/>
        <end position="786"/>
    </location>
</feature>
<keyword evidence="1" id="KW-0677">Repeat</keyword>
<feature type="region of interest" description="Disordered" evidence="3">
    <location>
        <begin position="166"/>
        <end position="188"/>
    </location>
</feature>